<dbReference type="Pfam" id="PF00069">
    <property type="entry name" value="Pkinase"/>
    <property type="match status" value="1"/>
</dbReference>
<protein>
    <recommendedName>
        <fullName evidence="6">Protein kinase domain-containing protein</fullName>
    </recommendedName>
</protein>
<comment type="caution">
    <text evidence="7">The sequence shown here is derived from an EMBL/GenBank/DDBJ whole genome shotgun (WGS) entry which is preliminary data.</text>
</comment>
<dbReference type="GO" id="GO:0005524">
    <property type="term" value="F:ATP binding"/>
    <property type="evidence" value="ECO:0007669"/>
    <property type="project" value="UniProtKB-KW"/>
</dbReference>
<reference evidence="7" key="1">
    <citation type="submission" date="2018-12" db="EMBL/GenBank/DDBJ databases">
        <authorList>
            <person name="Syme R.A."/>
            <person name="Farfan-Caceres L."/>
            <person name="Lichtenzveig J."/>
        </authorList>
    </citation>
    <scope>NUCLEOTIDE SEQUENCE</scope>
    <source>
        <strain evidence="7">Al4</strain>
    </source>
</reference>
<evidence type="ECO:0000313" key="8">
    <source>
        <dbReference type="Proteomes" id="UP000651452"/>
    </source>
</evidence>
<sequence length="431" mass="48363">MEAHAEQAIIKDLESSEHFEELFVFHSTLGSGSDGEVLGYEHVSSHQVIAVKVPHADRYWTSDTIKEEAQVLITLAKHGKHENIAHILAYQPDFGYTFCPAIFSECAEYGNLIDYRGAWREQEGMCGRAYGIAEATVWKLFKDMVLALHYLHNKCGFIHRDVKSDNILVTAPVGYTSDLIPTVPVFKLCDFSRATVFPAKDGTLHPWAGTVGYAPPPNERHEKEPARPAGDMWSLGATLQEFALGIRPIVSRKAVVAKMDKRGLPHPKLEGEENAWAQHVWGAHFCATYRPLDVDAEELLRRWDLSKPMATSFRPFSAVLNEWYAKLWETNRSLRVTSQSLTRDLVPLIDGYIDGEKTEGKMHRTDSMQKTRTATSPATPPRACPGSEEVVHGSHVVTGVRKQRLKDEAPSYEGNDYPPLSPGLLYLREQL</sequence>
<dbReference type="Gene3D" id="1.10.510.10">
    <property type="entry name" value="Transferase(Phosphotransferase) domain 1"/>
    <property type="match status" value="1"/>
</dbReference>
<dbReference type="PANTHER" id="PTHR43289:SF6">
    <property type="entry name" value="SERINE_THREONINE-PROTEIN KINASE NEKL-3"/>
    <property type="match status" value="1"/>
</dbReference>
<organism evidence="7 8">
    <name type="scientific">Ascochyta lentis</name>
    <dbReference type="NCBI Taxonomy" id="205686"/>
    <lineage>
        <taxon>Eukaryota</taxon>
        <taxon>Fungi</taxon>
        <taxon>Dikarya</taxon>
        <taxon>Ascomycota</taxon>
        <taxon>Pezizomycotina</taxon>
        <taxon>Dothideomycetes</taxon>
        <taxon>Pleosporomycetidae</taxon>
        <taxon>Pleosporales</taxon>
        <taxon>Pleosporineae</taxon>
        <taxon>Didymellaceae</taxon>
        <taxon>Ascochyta</taxon>
    </lineage>
</organism>
<evidence type="ECO:0000256" key="1">
    <source>
        <dbReference type="ARBA" id="ARBA00022679"/>
    </source>
</evidence>
<evidence type="ECO:0000256" key="3">
    <source>
        <dbReference type="ARBA" id="ARBA00022777"/>
    </source>
</evidence>
<evidence type="ECO:0000256" key="4">
    <source>
        <dbReference type="ARBA" id="ARBA00022840"/>
    </source>
</evidence>
<feature type="domain" description="Protein kinase" evidence="6">
    <location>
        <begin position="23"/>
        <end position="349"/>
    </location>
</feature>
<dbReference type="SMART" id="SM00220">
    <property type="entry name" value="S_TKc"/>
    <property type="match status" value="1"/>
</dbReference>
<proteinExistence type="predicted"/>
<dbReference type="GO" id="GO:0004674">
    <property type="term" value="F:protein serine/threonine kinase activity"/>
    <property type="evidence" value="ECO:0007669"/>
    <property type="project" value="TreeGrafter"/>
</dbReference>
<dbReference type="InterPro" id="IPR008271">
    <property type="entry name" value="Ser/Thr_kinase_AS"/>
</dbReference>
<keyword evidence="1" id="KW-0808">Transferase</keyword>
<reference evidence="7" key="2">
    <citation type="submission" date="2020-09" db="EMBL/GenBank/DDBJ databases">
        <title>Reference genome assembly for Australian Ascochyta lentis isolate Al4.</title>
        <authorList>
            <person name="Lee R.C."/>
            <person name="Farfan-Caceres L.M."/>
            <person name="Debler J.W."/>
            <person name="Williams A.H."/>
            <person name="Henares B.M."/>
        </authorList>
    </citation>
    <scope>NUCLEOTIDE SEQUENCE</scope>
    <source>
        <strain evidence="7">Al4</strain>
    </source>
</reference>
<dbReference type="EMBL" id="RZGK01000006">
    <property type="protein sequence ID" value="KAF9698592.1"/>
    <property type="molecule type" value="Genomic_DNA"/>
</dbReference>
<dbReference type="Proteomes" id="UP000651452">
    <property type="component" value="Unassembled WGS sequence"/>
</dbReference>
<evidence type="ECO:0000256" key="5">
    <source>
        <dbReference type="SAM" id="MobiDB-lite"/>
    </source>
</evidence>
<keyword evidence="3" id="KW-0418">Kinase</keyword>
<dbReference type="SUPFAM" id="SSF56112">
    <property type="entry name" value="Protein kinase-like (PK-like)"/>
    <property type="match status" value="1"/>
</dbReference>
<gene>
    <name evidence="7" type="ORF">EKO04_003541</name>
</gene>
<keyword evidence="2" id="KW-0547">Nucleotide-binding</keyword>
<evidence type="ECO:0000313" key="7">
    <source>
        <dbReference type="EMBL" id="KAF9698592.1"/>
    </source>
</evidence>
<dbReference type="AlphaFoldDB" id="A0A8H7J9C5"/>
<evidence type="ECO:0000256" key="2">
    <source>
        <dbReference type="ARBA" id="ARBA00022741"/>
    </source>
</evidence>
<dbReference type="Gene3D" id="3.30.200.20">
    <property type="entry name" value="Phosphorylase Kinase, domain 1"/>
    <property type="match status" value="1"/>
</dbReference>
<dbReference type="OrthoDB" id="310217at2759"/>
<keyword evidence="8" id="KW-1185">Reference proteome</keyword>
<name>A0A8H7J9C5_9PLEO</name>
<dbReference type="PROSITE" id="PS50011">
    <property type="entry name" value="PROTEIN_KINASE_DOM"/>
    <property type="match status" value="1"/>
</dbReference>
<dbReference type="InterPro" id="IPR011009">
    <property type="entry name" value="Kinase-like_dom_sf"/>
</dbReference>
<feature type="region of interest" description="Disordered" evidence="5">
    <location>
        <begin position="361"/>
        <end position="388"/>
    </location>
</feature>
<dbReference type="PROSITE" id="PS00108">
    <property type="entry name" value="PROTEIN_KINASE_ST"/>
    <property type="match status" value="1"/>
</dbReference>
<dbReference type="CDD" id="cd00180">
    <property type="entry name" value="PKc"/>
    <property type="match status" value="1"/>
</dbReference>
<dbReference type="InterPro" id="IPR000719">
    <property type="entry name" value="Prot_kinase_dom"/>
</dbReference>
<dbReference type="PANTHER" id="PTHR43289">
    <property type="entry name" value="MITOGEN-ACTIVATED PROTEIN KINASE KINASE KINASE 20-RELATED"/>
    <property type="match status" value="1"/>
</dbReference>
<accession>A0A8H7J9C5</accession>
<evidence type="ECO:0000259" key="6">
    <source>
        <dbReference type="PROSITE" id="PS50011"/>
    </source>
</evidence>
<keyword evidence="4" id="KW-0067">ATP-binding</keyword>